<dbReference type="AlphaFoldDB" id="A0A9C5ZI08"/>
<feature type="signal peptide" evidence="1">
    <location>
        <begin position="1"/>
        <end position="21"/>
    </location>
</feature>
<sequence length="193" mass="22234">MTPSNGLIIIIIVTLGFEAQAALYRFVPEYPELSIDCTNKPGTVGMDHFVDQSELIVSHDDEGIHYSGTLKMIWDIKKGDRVTMDAELQKFFRGGWIQTPFSVRVLDFCKEMEMTDSYIYELWSRHVFPEDLQCFGKGIKYRHNPFTAKADGQALVNMEGRYKVVAFFRAYDEHNRLRPEVICLEVPGDIIKI</sequence>
<accession>A0A9C5ZI08</accession>
<protein>
    <submittedName>
        <fullName evidence="3">Uncharacterized protein LOC119643739</fullName>
    </submittedName>
</protein>
<evidence type="ECO:0000256" key="1">
    <source>
        <dbReference type="SAM" id="SignalP"/>
    </source>
</evidence>
<gene>
    <name evidence="3" type="primary">LOC119643739</name>
</gene>
<evidence type="ECO:0000313" key="3">
    <source>
        <dbReference type="RefSeq" id="XP_037899126.1"/>
    </source>
</evidence>
<proteinExistence type="predicted"/>
<dbReference type="RefSeq" id="XP_037899126.1">
    <property type="nucleotide sequence ID" value="XM_038043198.1"/>
</dbReference>
<name>A0A9C5ZI08_9MUSC</name>
<organism evidence="2 3">
    <name type="scientific">Glossina fuscipes</name>
    <dbReference type="NCBI Taxonomy" id="7396"/>
    <lineage>
        <taxon>Eukaryota</taxon>
        <taxon>Metazoa</taxon>
        <taxon>Ecdysozoa</taxon>
        <taxon>Arthropoda</taxon>
        <taxon>Hexapoda</taxon>
        <taxon>Insecta</taxon>
        <taxon>Pterygota</taxon>
        <taxon>Neoptera</taxon>
        <taxon>Endopterygota</taxon>
        <taxon>Diptera</taxon>
        <taxon>Brachycera</taxon>
        <taxon>Muscomorpha</taxon>
        <taxon>Hippoboscoidea</taxon>
        <taxon>Glossinidae</taxon>
        <taxon>Glossina</taxon>
    </lineage>
</organism>
<dbReference type="Proteomes" id="UP000092443">
    <property type="component" value="Unplaced"/>
</dbReference>
<dbReference type="SMART" id="SM00675">
    <property type="entry name" value="DM11"/>
    <property type="match status" value="1"/>
</dbReference>
<evidence type="ECO:0000313" key="2">
    <source>
        <dbReference type="Proteomes" id="UP000092443"/>
    </source>
</evidence>
<feature type="chain" id="PRO_5038701251" evidence="1">
    <location>
        <begin position="22"/>
        <end position="193"/>
    </location>
</feature>
<dbReference type="GeneID" id="119643739"/>
<keyword evidence="1" id="KW-0732">Signal</keyword>
<dbReference type="KEGG" id="gfs:119643739"/>
<reference evidence="3" key="1">
    <citation type="submission" date="2025-08" db="UniProtKB">
        <authorList>
            <consortium name="RefSeq"/>
        </authorList>
    </citation>
    <scope>IDENTIFICATION</scope>
    <source>
        <tissue evidence="3">Whole body pupa</tissue>
    </source>
</reference>
<dbReference type="InterPro" id="IPR006601">
    <property type="entry name" value="Uncharacterised_DM11_DROME"/>
</dbReference>
<keyword evidence="2" id="KW-1185">Reference proteome</keyword>